<dbReference type="AlphaFoldDB" id="A0A2B8BMZ3"/>
<evidence type="ECO:0000313" key="2">
    <source>
        <dbReference type="Proteomes" id="UP000225379"/>
    </source>
</evidence>
<accession>A0A2B8BMZ3</accession>
<name>A0A2B8BMZ3_9PROT</name>
<dbReference type="EMBL" id="PDKW01000036">
    <property type="protein sequence ID" value="PGH59225.1"/>
    <property type="molecule type" value="Genomic_DNA"/>
</dbReference>
<sequence length="217" mass="24085">MTGHDEHLGLVDRLRYVADTLPTPEEVRRRAVNTGLGLGLPRVWLQALPTINLLPEAYRDGPGLDDRYGPDSFLKFKGLEHAIRSGRIADLSLDDLDLIAEALESESAGDGPGWMRDRLQDVLFCLAWPRRTYSLNVDLRIAAEGILDALEGSPSSLLYATPPDIEQEWQSTMHRILTLDPEVALPETSPWPDLAALLRAAAERIAEGQEIERARTS</sequence>
<gene>
    <name evidence="1" type="ORF">CRT60_00910</name>
</gene>
<comment type="caution">
    <text evidence="1">The sequence shown here is derived from an EMBL/GenBank/DDBJ whole genome shotgun (WGS) entry which is preliminary data.</text>
</comment>
<dbReference type="Proteomes" id="UP000225379">
    <property type="component" value="Unassembled WGS sequence"/>
</dbReference>
<protein>
    <submittedName>
        <fullName evidence="1">Uncharacterized protein</fullName>
    </submittedName>
</protein>
<proteinExistence type="predicted"/>
<evidence type="ECO:0000313" key="1">
    <source>
        <dbReference type="EMBL" id="PGH59225.1"/>
    </source>
</evidence>
<dbReference type="RefSeq" id="WP_098734577.1">
    <property type="nucleotide sequence ID" value="NZ_PDKW01000036.1"/>
</dbReference>
<keyword evidence="2" id="KW-1185">Reference proteome</keyword>
<dbReference type="OrthoDB" id="9960665at2"/>
<organism evidence="1 2">
    <name type="scientific">Azospirillum palustre</name>
    <dbReference type="NCBI Taxonomy" id="2044885"/>
    <lineage>
        <taxon>Bacteria</taxon>
        <taxon>Pseudomonadati</taxon>
        <taxon>Pseudomonadota</taxon>
        <taxon>Alphaproteobacteria</taxon>
        <taxon>Rhodospirillales</taxon>
        <taxon>Azospirillaceae</taxon>
        <taxon>Azospirillum</taxon>
    </lineage>
</organism>
<reference evidence="2" key="1">
    <citation type="submission" date="2017-10" db="EMBL/GenBank/DDBJ databases">
        <authorList>
            <person name="Kravchenko I.K."/>
            <person name="Grouzdev D.S."/>
        </authorList>
    </citation>
    <scope>NUCLEOTIDE SEQUENCE [LARGE SCALE GENOMIC DNA]</scope>
    <source>
        <strain evidence="2">B2</strain>
    </source>
</reference>